<evidence type="ECO:0000313" key="5">
    <source>
        <dbReference type="Proteomes" id="UP000008841"/>
    </source>
</evidence>
<evidence type="ECO:0000256" key="1">
    <source>
        <dbReference type="ARBA" id="ARBA00022505"/>
    </source>
</evidence>
<dbReference type="Gene3D" id="2.40.50.100">
    <property type="match status" value="1"/>
</dbReference>
<dbReference type="OrthoDB" id="8719578at2"/>
<dbReference type="Proteomes" id="UP000008841">
    <property type="component" value="Chromosome"/>
</dbReference>
<dbReference type="InterPro" id="IPR008995">
    <property type="entry name" value="Mo/tungstate-bd_C_term_dom"/>
</dbReference>
<keyword evidence="1 2" id="KW-0500">Molybdenum</keyword>
<dbReference type="KEGG" id="cli:Clim_0373"/>
<dbReference type="InterPro" id="IPR005116">
    <property type="entry name" value="Transp-assoc_OB_typ1"/>
</dbReference>
<protein>
    <submittedName>
        <fullName evidence="4">TOBE domain protein</fullName>
    </submittedName>
</protein>
<accession>B3EFI3</accession>
<organism evidence="4 5">
    <name type="scientific">Chlorobium limicola (strain DSM 245 / NBRC 103803 / 6330)</name>
    <dbReference type="NCBI Taxonomy" id="290315"/>
    <lineage>
        <taxon>Bacteria</taxon>
        <taxon>Pseudomonadati</taxon>
        <taxon>Chlorobiota</taxon>
        <taxon>Chlorobiia</taxon>
        <taxon>Chlorobiales</taxon>
        <taxon>Chlorobiaceae</taxon>
        <taxon>Chlorobium/Pelodictyon group</taxon>
        <taxon>Chlorobium</taxon>
    </lineage>
</organism>
<dbReference type="PROSITE" id="PS51866">
    <property type="entry name" value="MOP"/>
    <property type="match status" value="1"/>
</dbReference>
<name>B3EFI3_CHLL2</name>
<evidence type="ECO:0000313" key="4">
    <source>
        <dbReference type="EMBL" id="ACD89466.1"/>
    </source>
</evidence>
<proteinExistence type="predicted"/>
<dbReference type="SUPFAM" id="SSF50331">
    <property type="entry name" value="MOP-like"/>
    <property type="match status" value="1"/>
</dbReference>
<sequence>MNRLPALIVKVERSESLCFLELDASGIALSMLLFDLKPEFSEGSRVQVLFKETEVVLAKQLSGEISFSNRFQAIVTKISKGIILADISLSCPAGEFSCIVTLKAVNRLALEPGDEVTVMVKASQLSLEAGHDA</sequence>
<dbReference type="Pfam" id="PF03459">
    <property type="entry name" value="TOBE"/>
    <property type="match status" value="1"/>
</dbReference>
<dbReference type="AlphaFoldDB" id="B3EFI3"/>
<dbReference type="InterPro" id="IPR004606">
    <property type="entry name" value="Mop_domain"/>
</dbReference>
<evidence type="ECO:0000259" key="3">
    <source>
        <dbReference type="PROSITE" id="PS51866"/>
    </source>
</evidence>
<reference evidence="4 5" key="1">
    <citation type="submission" date="2008-05" db="EMBL/GenBank/DDBJ databases">
        <title>Complete sequence of Chlorobium limicola DSM 245.</title>
        <authorList>
            <consortium name="US DOE Joint Genome Institute"/>
            <person name="Lucas S."/>
            <person name="Copeland A."/>
            <person name="Lapidus A."/>
            <person name="Glavina del Rio T."/>
            <person name="Dalin E."/>
            <person name="Tice H."/>
            <person name="Bruce D."/>
            <person name="Goodwin L."/>
            <person name="Pitluck S."/>
            <person name="Schmutz J."/>
            <person name="Larimer F."/>
            <person name="Land M."/>
            <person name="Hauser L."/>
            <person name="Kyrpides N."/>
            <person name="Ovchinnikova G."/>
            <person name="Zhao F."/>
            <person name="Li T."/>
            <person name="Liu Z."/>
            <person name="Overmann J."/>
            <person name="Bryant D.A."/>
            <person name="Richardson P."/>
        </authorList>
    </citation>
    <scope>NUCLEOTIDE SEQUENCE [LARGE SCALE GENOMIC DNA]</scope>
    <source>
        <strain evidence="5">DSM 245 / NBRC 103803 / 6330</strain>
    </source>
</reference>
<feature type="domain" description="Mop" evidence="3">
    <location>
        <begin position="64"/>
        <end position="129"/>
    </location>
</feature>
<gene>
    <name evidence="4" type="ordered locus">Clim_0373</name>
</gene>
<dbReference type="STRING" id="290315.Clim_0373"/>
<dbReference type="EMBL" id="CP001097">
    <property type="protein sequence ID" value="ACD89466.1"/>
    <property type="molecule type" value="Genomic_DNA"/>
</dbReference>
<dbReference type="GO" id="GO:0015689">
    <property type="term" value="P:molybdate ion transport"/>
    <property type="evidence" value="ECO:0007669"/>
    <property type="project" value="InterPro"/>
</dbReference>
<dbReference type="RefSeq" id="WP_012465347.1">
    <property type="nucleotide sequence ID" value="NC_010803.1"/>
</dbReference>
<dbReference type="eggNOG" id="COG3585">
    <property type="taxonomic scope" value="Bacteria"/>
</dbReference>
<dbReference type="HOGENOM" id="CLU_129782_1_0_10"/>
<evidence type="ECO:0000256" key="2">
    <source>
        <dbReference type="PROSITE-ProRule" id="PRU01213"/>
    </source>
</evidence>